<accession>A0A0T7FLQ8</accession>
<feature type="domain" description="Guanylate kinase/L-type calcium channel beta subunit" evidence="7">
    <location>
        <begin position="14"/>
        <end position="194"/>
    </location>
</feature>
<dbReference type="GO" id="GO:0033863">
    <property type="term" value="F:ribose 1,5-bisphosphate phosphokinase activity"/>
    <property type="evidence" value="ECO:0007669"/>
    <property type="project" value="UniProtKB-UniRule"/>
</dbReference>
<dbReference type="HAMAP" id="MF_00836">
    <property type="entry name" value="PhnN"/>
    <property type="match status" value="1"/>
</dbReference>
<dbReference type="Proteomes" id="UP000046176">
    <property type="component" value="Unassembled WGS sequence"/>
</dbReference>
<dbReference type="InterPro" id="IPR012699">
    <property type="entry name" value="PhnN"/>
</dbReference>
<evidence type="ECO:0000256" key="4">
    <source>
        <dbReference type="ARBA" id="ARBA00022741"/>
    </source>
</evidence>
<dbReference type="GO" id="GO:0005829">
    <property type="term" value="C:cytosol"/>
    <property type="evidence" value="ECO:0007669"/>
    <property type="project" value="TreeGrafter"/>
</dbReference>
<evidence type="ECO:0000256" key="5">
    <source>
        <dbReference type="ARBA" id="ARBA00022840"/>
    </source>
</evidence>
<dbReference type="PANTHER" id="PTHR23117">
    <property type="entry name" value="GUANYLATE KINASE-RELATED"/>
    <property type="match status" value="1"/>
</dbReference>
<comment type="catalytic activity">
    <reaction evidence="1 6">
        <text>alpha-D-ribose 1,5-bisphosphate + ATP = 5-phospho-alpha-D-ribose 1-diphosphate + ADP</text>
        <dbReference type="Rhea" id="RHEA:20109"/>
        <dbReference type="ChEBI" id="CHEBI:30616"/>
        <dbReference type="ChEBI" id="CHEBI:58017"/>
        <dbReference type="ChEBI" id="CHEBI:68688"/>
        <dbReference type="ChEBI" id="CHEBI:456216"/>
        <dbReference type="EC" id="2.7.4.23"/>
    </reaction>
</comment>
<dbReference type="OrthoDB" id="341217at2"/>
<name>A0A0T7FLQ8_NEOGA</name>
<feature type="binding site" evidence="6">
    <location>
        <begin position="22"/>
        <end position="29"/>
    </location>
    <ligand>
        <name>ATP</name>
        <dbReference type="ChEBI" id="CHEBI:30616"/>
    </ligand>
</feature>
<dbReference type="SMART" id="SM00072">
    <property type="entry name" value="GuKc"/>
    <property type="match status" value="1"/>
</dbReference>
<evidence type="ECO:0000259" key="7">
    <source>
        <dbReference type="SMART" id="SM00072"/>
    </source>
</evidence>
<dbReference type="NCBIfam" id="TIGR02322">
    <property type="entry name" value="phosphon_PhnN"/>
    <property type="match status" value="1"/>
</dbReference>
<dbReference type="AlphaFoldDB" id="A0A0T7FLQ8"/>
<dbReference type="SUPFAM" id="SSF52540">
    <property type="entry name" value="P-loop containing nucleoside triphosphate hydrolases"/>
    <property type="match status" value="1"/>
</dbReference>
<gene>
    <name evidence="6 8" type="primary">phnN</name>
    <name evidence="8" type="ORF">NGAL_HAMBI1145_30910</name>
</gene>
<comment type="similarity">
    <text evidence="6">Belongs to the ribose 1,5-bisphosphokinase family.</text>
</comment>
<evidence type="ECO:0000256" key="6">
    <source>
        <dbReference type="HAMAP-Rule" id="MF_00836"/>
    </source>
</evidence>
<keyword evidence="8" id="KW-0418">Kinase</keyword>
<dbReference type="InterPro" id="IPR008145">
    <property type="entry name" value="GK/Ca_channel_bsu"/>
</dbReference>
<dbReference type="EC" id="2.7.4.23" evidence="6"/>
<evidence type="ECO:0000256" key="3">
    <source>
        <dbReference type="ARBA" id="ARBA00022679"/>
    </source>
</evidence>
<dbReference type="Gene3D" id="3.40.50.300">
    <property type="entry name" value="P-loop containing nucleotide triphosphate hydrolases"/>
    <property type="match status" value="1"/>
</dbReference>
<dbReference type="GO" id="GO:0019634">
    <property type="term" value="P:organic phosphonate metabolic process"/>
    <property type="evidence" value="ECO:0007669"/>
    <property type="project" value="UniProtKB-UniRule"/>
</dbReference>
<evidence type="ECO:0000313" key="8">
    <source>
        <dbReference type="EMBL" id="CDZ35942.1"/>
    </source>
</evidence>
<reference evidence="8 9" key="1">
    <citation type="submission" date="2014-08" db="EMBL/GenBank/DDBJ databases">
        <authorList>
            <person name="Chen Y.-H."/>
        </authorList>
    </citation>
    <scope>NUCLEOTIDE SEQUENCE [LARGE SCALE GENOMIC DNA]</scope>
</reference>
<dbReference type="UniPathway" id="UPA00087">
    <property type="reaction ID" value="UER00175"/>
</dbReference>
<dbReference type="EMBL" id="CCRH01000008">
    <property type="protein sequence ID" value="CDZ35942.1"/>
    <property type="molecule type" value="Genomic_DNA"/>
</dbReference>
<keyword evidence="3 6" id="KW-0808">Transferase</keyword>
<proteinExistence type="inferred from homology"/>
<organism evidence="8 9">
    <name type="scientific">Neorhizobium galegae bv. officinalis</name>
    <dbReference type="NCBI Taxonomy" id="323656"/>
    <lineage>
        <taxon>Bacteria</taxon>
        <taxon>Pseudomonadati</taxon>
        <taxon>Pseudomonadota</taxon>
        <taxon>Alphaproteobacteria</taxon>
        <taxon>Hyphomicrobiales</taxon>
        <taxon>Rhizobiaceae</taxon>
        <taxon>Rhizobium/Agrobacterium group</taxon>
        <taxon>Neorhizobium</taxon>
    </lineage>
</organism>
<comment type="function">
    <text evidence="6">Catalyzes the phosphorylation of ribose 1,5-bisphosphate to 5-phospho-D-ribosyl alpha-1-diphosphate (PRPP).</text>
</comment>
<evidence type="ECO:0000256" key="2">
    <source>
        <dbReference type="ARBA" id="ARBA00005069"/>
    </source>
</evidence>
<dbReference type="GO" id="GO:0006015">
    <property type="term" value="P:5-phosphoribose 1-diphosphate biosynthetic process"/>
    <property type="evidence" value="ECO:0007669"/>
    <property type="project" value="UniProtKB-UniRule"/>
</dbReference>
<dbReference type="PANTHER" id="PTHR23117:SF8">
    <property type="entry name" value="RIBOSE 1,5-BISPHOSPHATE PHOSPHOKINASE PHNN"/>
    <property type="match status" value="1"/>
</dbReference>
<keyword evidence="5 6" id="KW-0067">ATP-binding</keyword>
<evidence type="ECO:0000313" key="9">
    <source>
        <dbReference type="Proteomes" id="UP000046176"/>
    </source>
</evidence>
<comment type="pathway">
    <text evidence="2 6">Metabolic intermediate biosynthesis; 5-phospho-alpha-D-ribose 1-diphosphate biosynthesis; 5-phospho-alpha-D-ribose 1-diphosphate from D-ribose 5-phosphate (route II): step 3/3.</text>
</comment>
<evidence type="ECO:0000256" key="1">
    <source>
        <dbReference type="ARBA" id="ARBA00000373"/>
    </source>
</evidence>
<dbReference type="InterPro" id="IPR027417">
    <property type="entry name" value="P-loop_NTPase"/>
</dbReference>
<dbReference type="GO" id="GO:0005524">
    <property type="term" value="F:ATP binding"/>
    <property type="evidence" value="ECO:0007669"/>
    <property type="project" value="UniProtKB-KW"/>
</dbReference>
<keyword evidence="4 6" id="KW-0547">Nucleotide-binding</keyword>
<dbReference type="RefSeq" id="WP_046667219.1">
    <property type="nucleotide sequence ID" value="NZ_CCRH01000008.1"/>
</dbReference>
<protein>
    <recommendedName>
        <fullName evidence="6">Ribose 1,5-bisphosphate phosphokinase PhnN</fullName>
        <ecNumber evidence="6">2.7.4.23</ecNumber>
    </recommendedName>
    <alternativeName>
        <fullName evidence="6">Ribose 1,5-bisphosphokinase</fullName>
    </alternativeName>
</protein>
<sequence length="200" mass="21169">MDARPTTTEPERSGGCMVAVVGPSGAGKDTLMAYAARFFEGRDDVVFARRIITRNAAAGGEDHDGVSEAEFEALEKAGRFAVSWGAHGLRYGIPVETKSAMAKGQLIVANGSRSALARFKDTYPSLVVINITASLDVLAARLEARGRETREEILRRLERSSLTVTGDYEVVTIDNSGALADAGRALVEALNGCLASHAIG</sequence>